<organism evidence="3 4">
    <name type="scientific">Acaulospora morrowiae</name>
    <dbReference type="NCBI Taxonomy" id="94023"/>
    <lineage>
        <taxon>Eukaryota</taxon>
        <taxon>Fungi</taxon>
        <taxon>Fungi incertae sedis</taxon>
        <taxon>Mucoromycota</taxon>
        <taxon>Glomeromycotina</taxon>
        <taxon>Glomeromycetes</taxon>
        <taxon>Diversisporales</taxon>
        <taxon>Acaulosporaceae</taxon>
        <taxon>Acaulospora</taxon>
    </lineage>
</organism>
<sequence length="409" mass="46987">MNQINEISFNGSESNLKLVNAPEIQEDSKNFQSQLDKADESKDSRTNVSDEIPEFLKLLKELKKKVKEIKDEISVTASKANNHELKTNHGISLLDVKYHTLLQYITNLTFLIYMKLQGRSIVDHPAIFNLIELRIVLEKIKPIEQKLKYQIDKLLRSAIMENDNEVDLAGGGGESNVHSITAADPLSFKPNPQNLVSESNEKGKKGDDETGIYKAPRFAPVHFDDNKGSRSALEKEQSRILARASKSRIIKDLIVEYDDRPEETDATGGVRGGIIGDERLEKELAERDRYEEENFVRLSMSKKELKKIKSRTKFEDEFENLNDFSSLAALQNDIEASEKNRTNVLARRNARKEGYHRQRGSDDEDVEDLQRSRKKHGLFNGVIDDLSQDKKRKNRFKMAKRNMKRQKRK</sequence>
<name>A0A9N8V6M0_9GLOM</name>
<dbReference type="GO" id="GO:0000462">
    <property type="term" value="P:maturation of SSU-rRNA from tricistronic rRNA transcript (SSU-rRNA, 5.8S rRNA, LSU-rRNA)"/>
    <property type="evidence" value="ECO:0007669"/>
    <property type="project" value="TreeGrafter"/>
</dbReference>
<dbReference type="Proteomes" id="UP000789342">
    <property type="component" value="Unassembled WGS sequence"/>
</dbReference>
<proteinExistence type="predicted"/>
<keyword evidence="4" id="KW-1185">Reference proteome</keyword>
<reference evidence="3" key="1">
    <citation type="submission" date="2021-06" db="EMBL/GenBank/DDBJ databases">
        <authorList>
            <person name="Kallberg Y."/>
            <person name="Tangrot J."/>
            <person name="Rosling A."/>
        </authorList>
    </citation>
    <scope>NUCLEOTIDE SEQUENCE</scope>
    <source>
        <strain evidence="3">CL551</strain>
    </source>
</reference>
<feature type="coiled-coil region" evidence="1">
    <location>
        <begin position="52"/>
        <end position="79"/>
    </location>
</feature>
<dbReference type="PANTHER" id="PTHR13237">
    <property type="entry name" value="SOMETHING ABOUT SILENCING PROTEIN 10-RELATED"/>
    <property type="match status" value="1"/>
</dbReference>
<evidence type="ECO:0000256" key="2">
    <source>
        <dbReference type="SAM" id="MobiDB-lite"/>
    </source>
</evidence>
<dbReference type="AlphaFoldDB" id="A0A9N8V6M0"/>
<dbReference type="Pfam" id="PF04000">
    <property type="entry name" value="Sas10_Utp3"/>
    <property type="match status" value="1"/>
</dbReference>
<feature type="compositionally biased region" description="Basic residues" evidence="2">
    <location>
        <begin position="390"/>
        <end position="409"/>
    </location>
</feature>
<dbReference type="OrthoDB" id="203440at2759"/>
<feature type="region of interest" description="Disordered" evidence="2">
    <location>
        <begin position="345"/>
        <end position="409"/>
    </location>
</feature>
<feature type="region of interest" description="Disordered" evidence="2">
    <location>
        <begin position="188"/>
        <end position="208"/>
    </location>
</feature>
<feature type="compositionally biased region" description="Basic and acidic residues" evidence="2">
    <location>
        <begin position="351"/>
        <end position="361"/>
    </location>
</feature>
<dbReference type="PANTHER" id="PTHR13237:SF9">
    <property type="entry name" value="NEUROGUIDIN"/>
    <property type="match status" value="1"/>
</dbReference>
<dbReference type="EMBL" id="CAJVPV010000017">
    <property type="protein sequence ID" value="CAG8438517.1"/>
    <property type="molecule type" value="Genomic_DNA"/>
</dbReference>
<protein>
    <submittedName>
        <fullName evidence="3">16243_t:CDS:1</fullName>
    </submittedName>
</protein>
<evidence type="ECO:0000256" key="1">
    <source>
        <dbReference type="SAM" id="Coils"/>
    </source>
</evidence>
<gene>
    <name evidence="3" type="ORF">AMORRO_LOCUS98</name>
</gene>
<keyword evidence="1" id="KW-0175">Coiled coil</keyword>
<accession>A0A9N8V6M0</accession>
<evidence type="ECO:0000313" key="3">
    <source>
        <dbReference type="EMBL" id="CAG8438517.1"/>
    </source>
</evidence>
<dbReference type="InterPro" id="IPR007146">
    <property type="entry name" value="Sas10/Utp3/C1D"/>
</dbReference>
<dbReference type="GO" id="GO:0032040">
    <property type="term" value="C:small-subunit processome"/>
    <property type="evidence" value="ECO:0007669"/>
    <property type="project" value="TreeGrafter"/>
</dbReference>
<feature type="compositionally biased region" description="Basic and acidic residues" evidence="2">
    <location>
        <begin position="199"/>
        <end position="208"/>
    </location>
</feature>
<evidence type="ECO:0000313" key="4">
    <source>
        <dbReference type="Proteomes" id="UP000789342"/>
    </source>
</evidence>
<comment type="caution">
    <text evidence="3">The sequence shown here is derived from an EMBL/GenBank/DDBJ whole genome shotgun (WGS) entry which is preliminary data.</text>
</comment>